<protein>
    <submittedName>
        <fullName evidence="1">Uncharacterized protein</fullName>
    </submittedName>
</protein>
<proteinExistence type="predicted"/>
<dbReference type="EMBL" id="BMJD01000013">
    <property type="protein sequence ID" value="GGB42445.1"/>
    <property type="molecule type" value="Genomic_DNA"/>
</dbReference>
<gene>
    <name evidence="1" type="ORF">GCM10011409_20020</name>
</gene>
<dbReference type="AlphaFoldDB" id="A0A9W5TXM6"/>
<keyword evidence="2" id="KW-1185">Reference proteome</keyword>
<organism evidence="1 2">
    <name type="scientific">Lentibacillus populi</name>
    <dbReference type="NCBI Taxonomy" id="1827502"/>
    <lineage>
        <taxon>Bacteria</taxon>
        <taxon>Bacillati</taxon>
        <taxon>Bacillota</taxon>
        <taxon>Bacilli</taxon>
        <taxon>Bacillales</taxon>
        <taxon>Bacillaceae</taxon>
        <taxon>Lentibacillus</taxon>
    </lineage>
</organism>
<reference evidence="1" key="1">
    <citation type="journal article" date="2014" name="Int. J. Syst. Evol. Microbiol.">
        <title>Complete genome sequence of Corynebacterium casei LMG S-19264T (=DSM 44701T), isolated from a smear-ripened cheese.</title>
        <authorList>
            <consortium name="US DOE Joint Genome Institute (JGI-PGF)"/>
            <person name="Walter F."/>
            <person name="Albersmeier A."/>
            <person name="Kalinowski J."/>
            <person name="Ruckert C."/>
        </authorList>
    </citation>
    <scope>NUCLEOTIDE SEQUENCE</scope>
    <source>
        <strain evidence="1">CGMCC 1.15454</strain>
    </source>
</reference>
<dbReference type="Proteomes" id="UP000621492">
    <property type="component" value="Unassembled WGS sequence"/>
</dbReference>
<reference evidence="1" key="2">
    <citation type="submission" date="2020-09" db="EMBL/GenBank/DDBJ databases">
        <authorList>
            <person name="Sun Q."/>
            <person name="Zhou Y."/>
        </authorList>
    </citation>
    <scope>NUCLEOTIDE SEQUENCE</scope>
    <source>
        <strain evidence="1">CGMCC 1.15454</strain>
    </source>
</reference>
<comment type="caution">
    <text evidence="1">The sequence shown here is derived from an EMBL/GenBank/DDBJ whole genome shotgun (WGS) entry which is preliminary data.</text>
</comment>
<evidence type="ECO:0000313" key="2">
    <source>
        <dbReference type="Proteomes" id="UP000621492"/>
    </source>
</evidence>
<sequence length="57" mass="6581">MSLDSRLKKLEKTYLKSASYKRGMRIMEEIAQANVDGNRKAIPDLLIKLWENGRKTA</sequence>
<dbReference type="RefSeq" id="WP_188725079.1">
    <property type="nucleotide sequence ID" value="NZ_BMJD01000013.1"/>
</dbReference>
<evidence type="ECO:0000313" key="1">
    <source>
        <dbReference type="EMBL" id="GGB42445.1"/>
    </source>
</evidence>
<accession>A0A9W5TXM6</accession>
<name>A0A9W5TXM6_9BACI</name>